<keyword evidence="1" id="KW-1133">Transmembrane helix</keyword>
<keyword evidence="1" id="KW-0812">Transmembrane</keyword>
<feature type="transmembrane region" description="Helical" evidence="1">
    <location>
        <begin position="101"/>
        <end position="118"/>
    </location>
</feature>
<evidence type="ECO:0000313" key="2">
    <source>
        <dbReference type="EMBL" id="EMD35261.1"/>
    </source>
</evidence>
<dbReference type="OrthoDB" id="2796466at2759"/>
<dbReference type="EMBL" id="KB445800">
    <property type="protein sequence ID" value="EMD35261.1"/>
    <property type="molecule type" value="Genomic_DNA"/>
</dbReference>
<evidence type="ECO:0000313" key="3">
    <source>
        <dbReference type="Proteomes" id="UP000016930"/>
    </source>
</evidence>
<organism evidence="2 3">
    <name type="scientific">Ceriporiopsis subvermispora (strain B)</name>
    <name type="common">White-rot fungus</name>
    <name type="synonym">Gelatoporia subvermispora</name>
    <dbReference type="NCBI Taxonomy" id="914234"/>
    <lineage>
        <taxon>Eukaryota</taxon>
        <taxon>Fungi</taxon>
        <taxon>Dikarya</taxon>
        <taxon>Basidiomycota</taxon>
        <taxon>Agaricomycotina</taxon>
        <taxon>Agaricomycetes</taxon>
        <taxon>Polyporales</taxon>
        <taxon>Gelatoporiaceae</taxon>
        <taxon>Gelatoporia</taxon>
    </lineage>
</organism>
<keyword evidence="1" id="KW-0472">Membrane</keyword>
<dbReference type="HOGENOM" id="CLU_1602481_0_0_1"/>
<proteinExistence type="predicted"/>
<accession>M2R931</accession>
<evidence type="ECO:0000256" key="1">
    <source>
        <dbReference type="SAM" id="Phobius"/>
    </source>
</evidence>
<reference evidence="2 3" key="1">
    <citation type="journal article" date="2012" name="Proc. Natl. Acad. Sci. U.S.A.">
        <title>Comparative genomics of Ceriporiopsis subvermispora and Phanerochaete chrysosporium provide insight into selective ligninolysis.</title>
        <authorList>
            <person name="Fernandez-Fueyo E."/>
            <person name="Ruiz-Duenas F.J."/>
            <person name="Ferreira P."/>
            <person name="Floudas D."/>
            <person name="Hibbett D.S."/>
            <person name="Canessa P."/>
            <person name="Larrondo L.F."/>
            <person name="James T.Y."/>
            <person name="Seelenfreund D."/>
            <person name="Lobos S."/>
            <person name="Polanco R."/>
            <person name="Tello M."/>
            <person name="Honda Y."/>
            <person name="Watanabe T."/>
            <person name="Watanabe T."/>
            <person name="Ryu J.S."/>
            <person name="Kubicek C.P."/>
            <person name="Schmoll M."/>
            <person name="Gaskell J."/>
            <person name="Hammel K.E."/>
            <person name="St John F.J."/>
            <person name="Vanden Wymelenberg A."/>
            <person name="Sabat G."/>
            <person name="Splinter BonDurant S."/>
            <person name="Syed K."/>
            <person name="Yadav J.S."/>
            <person name="Doddapaneni H."/>
            <person name="Subramanian V."/>
            <person name="Lavin J.L."/>
            <person name="Oguiza J.A."/>
            <person name="Perez G."/>
            <person name="Pisabarro A.G."/>
            <person name="Ramirez L."/>
            <person name="Santoyo F."/>
            <person name="Master E."/>
            <person name="Coutinho P.M."/>
            <person name="Henrissat B."/>
            <person name="Lombard V."/>
            <person name="Magnuson J.K."/>
            <person name="Kuees U."/>
            <person name="Hori C."/>
            <person name="Igarashi K."/>
            <person name="Samejima M."/>
            <person name="Held B.W."/>
            <person name="Barry K.W."/>
            <person name="LaButti K.M."/>
            <person name="Lapidus A."/>
            <person name="Lindquist E.A."/>
            <person name="Lucas S.M."/>
            <person name="Riley R."/>
            <person name="Salamov A.A."/>
            <person name="Hoffmeister D."/>
            <person name="Schwenk D."/>
            <person name="Hadar Y."/>
            <person name="Yarden O."/>
            <person name="de Vries R.P."/>
            <person name="Wiebenga A."/>
            <person name="Stenlid J."/>
            <person name="Eastwood D."/>
            <person name="Grigoriev I.V."/>
            <person name="Berka R.M."/>
            <person name="Blanchette R.A."/>
            <person name="Kersten P."/>
            <person name="Martinez A.T."/>
            <person name="Vicuna R."/>
            <person name="Cullen D."/>
        </authorList>
    </citation>
    <scope>NUCLEOTIDE SEQUENCE [LARGE SCALE GENOMIC DNA]</scope>
    <source>
        <strain evidence="2 3">B</strain>
    </source>
</reference>
<name>M2R931_CERS8</name>
<protein>
    <submittedName>
        <fullName evidence="2">Uncharacterized protein</fullName>
    </submittedName>
</protein>
<gene>
    <name evidence="2" type="ORF">CERSUDRAFT_74896</name>
</gene>
<dbReference type="AlphaFoldDB" id="M2R931"/>
<dbReference type="Proteomes" id="UP000016930">
    <property type="component" value="Unassembled WGS sequence"/>
</dbReference>
<sequence length="166" mass="18661">MESCRSRSLIAVAACNKLPGLYHEANLLAYASQNSNIRPKQNITLPVKFVHRGTMFLFGSSYCKVTIANTKRGSTITNLDHGSKSYVKVWQLRRSQAGRETLFAVVVIVLAGASMAASQHEVVRELTQVLYNWICIIISQYLYLSFETTCIIKKGIAIALDLMWEW</sequence>
<feature type="transmembrane region" description="Helical" evidence="1">
    <location>
        <begin position="130"/>
        <end position="146"/>
    </location>
</feature>
<keyword evidence="3" id="KW-1185">Reference proteome</keyword>